<evidence type="ECO:0000256" key="1">
    <source>
        <dbReference type="ARBA" id="ARBA00004196"/>
    </source>
</evidence>
<sequence length="195" mass="20648">MSETLRKARTAVVFLVIAAVVGVGWWQMHDLRSRASTDGSDAGAGLTLYRADEGVPVPQIAGKTVDGQMLDLADLRGHVVVLNVWGSWCAPCRAEAPDLAAISEETEPRGVRFVGIDVRDNPAAARAFARNYGITYPSFDDQNGLVLAQFTGIIPVSAVPSTLVVDKSGVTRASVIGRVDGSTLRGLIEDAEKTG</sequence>
<keyword evidence="6" id="KW-0472">Membrane</keyword>
<keyword evidence="9" id="KW-1185">Reference proteome</keyword>
<keyword evidence="4" id="KW-1015">Disulfide bond</keyword>
<reference evidence="9" key="1">
    <citation type="journal article" date="2019" name="Int. J. Syst. Evol. Microbiol.">
        <title>The Global Catalogue of Microorganisms (GCM) 10K type strain sequencing project: providing services to taxonomists for standard genome sequencing and annotation.</title>
        <authorList>
            <consortium name="The Broad Institute Genomics Platform"/>
            <consortium name="The Broad Institute Genome Sequencing Center for Infectious Disease"/>
            <person name="Wu L."/>
            <person name="Ma J."/>
        </authorList>
    </citation>
    <scope>NUCLEOTIDE SEQUENCE [LARGE SCALE GENOMIC DNA]</scope>
    <source>
        <strain evidence="9">DFY41</strain>
    </source>
</reference>
<dbReference type="PANTHER" id="PTHR42852">
    <property type="entry name" value="THIOL:DISULFIDE INTERCHANGE PROTEIN DSBE"/>
    <property type="match status" value="1"/>
</dbReference>
<dbReference type="InterPro" id="IPR050553">
    <property type="entry name" value="Thioredoxin_ResA/DsbE_sf"/>
</dbReference>
<proteinExistence type="predicted"/>
<dbReference type="Gene3D" id="3.40.30.10">
    <property type="entry name" value="Glutaredoxin"/>
    <property type="match status" value="1"/>
</dbReference>
<comment type="caution">
    <text evidence="8">The sequence shown here is derived from an EMBL/GenBank/DDBJ whole genome shotgun (WGS) entry which is preliminary data.</text>
</comment>
<keyword evidence="6" id="KW-1133">Transmembrane helix</keyword>
<keyword evidence="2" id="KW-0201">Cytochrome c-type biogenesis</keyword>
<evidence type="ECO:0000313" key="9">
    <source>
        <dbReference type="Proteomes" id="UP001596087"/>
    </source>
</evidence>
<dbReference type="InterPro" id="IPR017937">
    <property type="entry name" value="Thioredoxin_CS"/>
</dbReference>
<keyword evidence="3" id="KW-0735">Signal-anchor</keyword>
<dbReference type="InterPro" id="IPR000866">
    <property type="entry name" value="AhpC/TSA"/>
</dbReference>
<dbReference type="InterPro" id="IPR036249">
    <property type="entry name" value="Thioredoxin-like_sf"/>
</dbReference>
<dbReference type="InterPro" id="IPR013766">
    <property type="entry name" value="Thioredoxin_domain"/>
</dbReference>
<dbReference type="PANTHER" id="PTHR42852:SF6">
    <property type="entry name" value="THIOL:DISULFIDE INTERCHANGE PROTEIN DSBE"/>
    <property type="match status" value="1"/>
</dbReference>
<evidence type="ECO:0000313" key="8">
    <source>
        <dbReference type="EMBL" id="MFC5175121.1"/>
    </source>
</evidence>
<keyword evidence="6" id="KW-0812">Transmembrane</keyword>
<feature type="domain" description="Thioredoxin" evidence="7">
    <location>
        <begin position="51"/>
        <end position="193"/>
    </location>
</feature>
<keyword evidence="5" id="KW-0676">Redox-active center</keyword>
<dbReference type="PROSITE" id="PS51352">
    <property type="entry name" value="THIOREDOXIN_2"/>
    <property type="match status" value="1"/>
</dbReference>
<dbReference type="CDD" id="cd02966">
    <property type="entry name" value="TlpA_like_family"/>
    <property type="match status" value="1"/>
</dbReference>
<dbReference type="PROSITE" id="PS00194">
    <property type="entry name" value="THIOREDOXIN_1"/>
    <property type="match status" value="1"/>
</dbReference>
<dbReference type="RefSeq" id="WP_378585403.1">
    <property type="nucleotide sequence ID" value="NZ_JBHSKD010000002.1"/>
</dbReference>
<evidence type="ECO:0000256" key="5">
    <source>
        <dbReference type="ARBA" id="ARBA00023284"/>
    </source>
</evidence>
<comment type="subcellular location">
    <subcellularLocation>
        <location evidence="1">Cell envelope</location>
    </subcellularLocation>
</comment>
<dbReference type="Proteomes" id="UP001596087">
    <property type="component" value="Unassembled WGS sequence"/>
</dbReference>
<evidence type="ECO:0000256" key="6">
    <source>
        <dbReference type="SAM" id="Phobius"/>
    </source>
</evidence>
<evidence type="ECO:0000259" key="7">
    <source>
        <dbReference type="PROSITE" id="PS51352"/>
    </source>
</evidence>
<accession>A0ABW0BE74</accession>
<protein>
    <submittedName>
        <fullName evidence="8">TlpA family protein disulfide reductase</fullName>
    </submittedName>
</protein>
<name>A0ABW0BE74_9ACTN</name>
<organism evidence="8 9">
    <name type="scientific">Nocardioides taihuensis</name>
    <dbReference type="NCBI Taxonomy" id="1835606"/>
    <lineage>
        <taxon>Bacteria</taxon>
        <taxon>Bacillati</taxon>
        <taxon>Actinomycetota</taxon>
        <taxon>Actinomycetes</taxon>
        <taxon>Propionibacteriales</taxon>
        <taxon>Nocardioidaceae</taxon>
        <taxon>Nocardioides</taxon>
    </lineage>
</organism>
<gene>
    <name evidence="8" type="ORF">ACFPGP_00465</name>
</gene>
<evidence type="ECO:0000256" key="3">
    <source>
        <dbReference type="ARBA" id="ARBA00022968"/>
    </source>
</evidence>
<evidence type="ECO:0000256" key="4">
    <source>
        <dbReference type="ARBA" id="ARBA00023157"/>
    </source>
</evidence>
<evidence type="ECO:0000256" key="2">
    <source>
        <dbReference type="ARBA" id="ARBA00022748"/>
    </source>
</evidence>
<dbReference type="EMBL" id="JBHSKD010000002">
    <property type="protein sequence ID" value="MFC5175121.1"/>
    <property type="molecule type" value="Genomic_DNA"/>
</dbReference>
<dbReference type="SUPFAM" id="SSF52833">
    <property type="entry name" value="Thioredoxin-like"/>
    <property type="match status" value="1"/>
</dbReference>
<dbReference type="Pfam" id="PF00578">
    <property type="entry name" value="AhpC-TSA"/>
    <property type="match status" value="1"/>
</dbReference>
<feature type="transmembrane region" description="Helical" evidence="6">
    <location>
        <begin position="12"/>
        <end position="28"/>
    </location>
</feature>